<name>A0A2T2X356_9FIRM</name>
<sequence length="60" mass="6682">MVAMERVDDATQAVVDPRFTQPTSLPPGEAPNTFSWFGPLLLVVLLALFFFVLQRTSKKS</sequence>
<accession>A0A2T2X356</accession>
<keyword evidence="1" id="KW-0472">Membrane</keyword>
<keyword evidence="1" id="KW-1133">Transmembrane helix</keyword>
<gene>
    <name evidence="2" type="ORF">C7B46_18820</name>
</gene>
<comment type="caution">
    <text evidence="2">The sequence shown here is derived from an EMBL/GenBank/DDBJ whole genome shotgun (WGS) entry which is preliminary data.</text>
</comment>
<feature type="transmembrane region" description="Helical" evidence="1">
    <location>
        <begin position="34"/>
        <end position="53"/>
    </location>
</feature>
<organism evidence="2 3">
    <name type="scientific">Sulfobacillus benefaciens</name>
    <dbReference type="NCBI Taxonomy" id="453960"/>
    <lineage>
        <taxon>Bacteria</taxon>
        <taxon>Bacillati</taxon>
        <taxon>Bacillota</taxon>
        <taxon>Clostridia</taxon>
        <taxon>Eubacteriales</taxon>
        <taxon>Clostridiales Family XVII. Incertae Sedis</taxon>
        <taxon>Sulfobacillus</taxon>
    </lineage>
</organism>
<keyword evidence="1" id="KW-0812">Transmembrane</keyword>
<dbReference type="AlphaFoldDB" id="A0A2T2X356"/>
<evidence type="ECO:0000313" key="2">
    <source>
        <dbReference type="EMBL" id="PSR28924.1"/>
    </source>
</evidence>
<proteinExistence type="predicted"/>
<reference evidence="2 3" key="1">
    <citation type="journal article" date="2014" name="BMC Genomics">
        <title>Comparison of environmental and isolate Sulfobacillus genomes reveals diverse carbon, sulfur, nitrogen, and hydrogen metabolisms.</title>
        <authorList>
            <person name="Justice N.B."/>
            <person name="Norman A."/>
            <person name="Brown C.T."/>
            <person name="Singh A."/>
            <person name="Thomas B.C."/>
            <person name="Banfield J.F."/>
        </authorList>
    </citation>
    <scope>NUCLEOTIDE SEQUENCE [LARGE SCALE GENOMIC DNA]</scope>
    <source>
        <strain evidence="2">AMDSBA4</strain>
    </source>
</reference>
<protein>
    <submittedName>
        <fullName evidence="2">Uncharacterized protein</fullName>
    </submittedName>
</protein>
<evidence type="ECO:0000256" key="1">
    <source>
        <dbReference type="SAM" id="Phobius"/>
    </source>
</evidence>
<evidence type="ECO:0000313" key="3">
    <source>
        <dbReference type="Proteomes" id="UP000242972"/>
    </source>
</evidence>
<dbReference type="EMBL" id="PXYW01000093">
    <property type="protein sequence ID" value="PSR28924.1"/>
    <property type="molecule type" value="Genomic_DNA"/>
</dbReference>
<dbReference type="Proteomes" id="UP000242972">
    <property type="component" value="Unassembled WGS sequence"/>
</dbReference>